<proteinExistence type="predicted"/>
<evidence type="ECO:0000256" key="1">
    <source>
        <dbReference type="ARBA" id="ARBA00004370"/>
    </source>
</evidence>
<dbReference type="PANTHER" id="PTHR31415">
    <property type="entry name" value="OS05G0367900 PROTEIN"/>
    <property type="match status" value="1"/>
</dbReference>
<dbReference type="Proteomes" id="UP001327560">
    <property type="component" value="Chromosome 6"/>
</dbReference>
<accession>A0AAQ3KPG9</accession>
<keyword evidence="5" id="KW-1185">Reference proteome</keyword>
<feature type="transmembrane region" description="Helical" evidence="3">
    <location>
        <begin position="28"/>
        <end position="51"/>
    </location>
</feature>
<evidence type="ECO:0000313" key="4">
    <source>
        <dbReference type="EMBL" id="WOL11959.1"/>
    </source>
</evidence>
<dbReference type="GO" id="GO:0005886">
    <property type="term" value="C:plasma membrane"/>
    <property type="evidence" value="ECO:0007669"/>
    <property type="project" value="TreeGrafter"/>
</dbReference>
<comment type="subcellular location">
    <subcellularLocation>
        <location evidence="1">Membrane</location>
    </subcellularLocation>
</comment>
<gene>
    <name evidence="4" type="ORF">Cni_G20723</name>
</gene>
<keyword evidence="3" id="KW-0812">Transmembrane</keyword>
<evidence type="ECO:0000256" key="2">
    <source>
        <dbReference type="ARBA" id="ARBA00023136"/>
    </source>
</evidence>
<name>A0AAQ3KPG9_9LILI</name>
<evidence type="ECO:0000256" key="3">
    <source>
        <dbReference type="SAM" id="Phobius"/>
    </source>
</evidence>
<sequence length="216" mass="24138">MGEKQCYHHRHHHHHLFFHSCRCRTLRIIASVAAAFVLVVLLTVFTIWLVLRPTKPTVYLKDAVVHQFNLSLSDNILSAVIQPTLSSHNPNGRIGVFYDHADAFAVYQNQQITSPTPVPPFYQGHDDVNLWSPFLAGAAVPVAPDLCSALLRDEEAGFLVLYIKINGRIRWKVGKWTSGRYHLEVSCPALFSFSNTMGGGVAVVQFQRMSPCSVSV</sequence>
<keyword evidence="3" id="KW-1133">Transmembrane helix</keyword>
<reference evidence="4 5" key="1">
    <citation type="submission" date="2023-10" db="EMBL/GenBank/DDBJ databases">
        <title>Chromosome-scale genome assembly provides insights into flower coloration mechanisms of Canna indica.</title>
        <authorList>
            <person name="Li C."/>
        </authorList>
    </citation>
    <scope>NUCLEOTIDE SEQUENCE [LARGE SCALE GENOMIC DNA]</scope>
    <source>
        <tissue evidence="4">Flower</tissue>
    </source>
</reference>
<organism evidence="4 5">
    <name type="scientific">Canna indica</name>
    <name type="common">Indian-shot</name>
    <dbReference type="NCBI Taxonomy" id="4628"/>
    <lineage>
        <taxon>Eukaryota</taxon>
        <taxon>Viridiplantae</taxon>
        <taxon>Streptophyta</taxon>
        <taxon>Embryophyta</taxon>
        <taxon>Tracheophyta</taxon>
        <taxon>Spermatophyta</taxon>
        <taxon>Magnoliopsida</taxon>
        <taxon>Liliopsida</taxon>
        <taxon>Zingiberales</taxon>
        <taxon>Cannaceae</taxon>
        <taxon>Canna</taxon>
    </lineage>
</organism>
<keyword evidence="2 3" id="KW-0472">Membrane</keyword>
<dbReference type="GO" id="GO:0009506">
    <property type="term" value="C:plasmodesma"/>
    <property type="evidence" value="ECO:0007669"/>
    <property type="project" value="TreeGrafter"/>
</dbReference>
<protein>
    <submittedName>
        <fullName evidence="4">NDR1/HIN1-like protein 12</fullName>
    </submittedName>
</protein>
<dbReference type="GO" id="GO:0098542">
    <property type="term" value="P:defense response to other organism"/>
    <property type="evidence" value="ECO:0007669"/>
    <property type="project" value="InterPro"/>
</dbReference>
<evidence type="ECO:0000313" key="5">
    <source>
        <dbReference type="Proteomes" id="UP001327560"/>
    </source>
</evidence>
<dbReference type="InterPro" id="IPR044839">
    <property type="entry name" value="NDR1-like"/>
</dbReference>
<dbReference type="AlphaFoldDB" id="A0AAQ3KPG9"/>
<dbReference type="PANTHER" id="PTHR31415:SF166">
    <property type="entry name" value="LATE EMBRYOGENESIS ABUNDANT (LEA) HYDROXYPROLINE-RICH GLYCOPROTEIN FAMILY"/>
    <property type="match status" value="1"/>
</dbReference>
<dbReference type="EMBL" id="CP136895">
    <property type="protein sequence ID" value="WOL11959.1"/>
    <property type="molecule type" value="Genomic_DNA"/>
</dbReference>